<reference evidence="1 2" key="1">
    <citation type="journal article" date="2014" name="Genome Biol. Evol.">
        <title>The secreted proteins of Achlya hypogyna and Thraustotheca clavata identify the ancestral oomycete secretome and reveal gene acquisitions by horizontal gene transfer.</title>
        <authorList>
            <person name="Misner I."/>
            <person name="Blouin N."/>
            <person name="Leonard G."/>
            <person name="Richards T.A."/>
            <person name="Lane C.E."/>
        </authorList>
    </citation>
    <scope>NUCLEOTIDE SEQUENCE [LARGE SCALE GENOMIC DNA]</scope>
    <source>
        <strain evidence="1 2">ATCC 48635</strain>
    </source>
</reference>
<proteinExistence type="predicted"/>
<gene>
    <name evidence="1" type="ORF">ACHHYP_20114</name>
</gene>
<evidence type="ECO:0000313" key="2">
    <source>
        <dbReference type="Proteomes" id="UP000243579"/>
    </source>
</evidence>
<organism evidence="1 2">
    <name type="scientific">Achlya hypogyna</name>
    <name type="common">Oomycete</name>
    <name type="synonym">Protoachlya hypogyna</name>
    <dbReference type="NCBI Taxonomy" id="1202772"/>
    <lineage>
        <taxon>Eukaryota</taxon>
        <taxon>Sar</taxon>
        <taxon>Stramenopiles</taxon>
        <taxon>Oomycota</taxon>
        <taxon>Saprolegniomycetes</taxon>
        <taxon>Saprolegniales</taxon>
        <taxon>Achlyaceae</taxon>
        <taxon>Achlya</taxon>
    </lineage>
</organism>
<comment type="caution">
    <text evidence="1">The sequence shown here is derived from an EMBL/GenBank/DDBJ whole genome shotgun (WGS) entry which is preliminary data.</text>
</comment>
<evidence type="ECO:0000313" key="1">
    <source>
        <dbReference type="EMBL" id="OQR93050.1"/>
    </source>
</evidence>
<dbReference type="EMBL" id="JNBR01000431">
    <property type="protein sequence ID" value="OQR93050.1"/>
    <property type="molecule type" value="Genomic_DNA"/>
</dbReference>
<dbReference type="OrthoDB" id="127176at2759"/>
<accession>A0A1V9Z5F1</accession>
<protein>
    <submittedName>
        <fullName evidence="1">Uncharacterized protein</fullName>
    </submittedName>
</protein>
<sequence length="185" mass="21727">MVRRPQRHLVEGVKENNPFTRGLVTFMKDMRRDGETVTTRDMLEYIACHHSDWFNAYIKAKISYGRAYFTLQQYLQRFAHRHWFELRVRTASKIARDKLLIILDDFARFFWTSPHADVSIEHLYNVDETAVYHDMPPRRTWARVGESAHAKASQQNSDRATVLGPMLLIVHGKPGETIERNELPT</sequence>
<dbReference type="AlphaFoldDB" id="A0A1V9Z5F1"/>
<keyword evidence="2" id="KW-1185">Reference proteome</keyword>
<name>A0A1V9Z5F1_ACHHY</name>
<dbReference type="Proteomes" id="UP000243579">
    <property type="component" value="Unassembled WGS sequence"/>
</dbReference>